<organism evidence="3 4">
    <name type="scientific">Saccharothrix ecbatanensis</name>
    <dbReference type="NCBI Taxonomy" id="1105145"/>
    <lineage>
        <taxon>Bacteria</taxon>
        <taxon>Bacillati</taxon>
        <taxon>Actinomycetota</taxon>
        <taxon>Actinomycetes</taxon>
        <taxon>Pseudonocardiales</taxon>
        <taxon>Pseudonocardiaceae</taxon>
        <taxon>Saccharothrix</taxon>
    </lineage>
</organism>
<dbReference type="InterPro" id="IPR036689">
    <property type="entry name" value="ESAT-6-like_sf"/>
</dbReference>
<dbReference type="AlphaFoldDB" id="A0A7W9M0T1"/>
<feature type="region of interest" description="Disordered" evidence="1">
    <location>
        <begin position="26"/>
        <end position="51"/>
    </location>
</feature>
<dbReference type="Gene3D" id="1.20.1260.20">
    <property type="entry name" value="PPE superfamily"/>
    <property type="match status" value="1"/>
</dbReference>
<name>A0A7W9M0T1_9PSEU</name>
<reference evidence="3 4" key="1">
    <citation type="submission" date="2020-08" db="EMBL/GenBank/DDBJ databases">
        <title>Sequencing the genomes of 1000 actinobacteria strains.</title>
        <authorList>
            <person name="Klenk H.-P."/>
        </authorList>
    </citation>
    <scope>NUCLEOTIDE SEQUENCE [LARGE SCALE GENOMIC DNA]</scope>
    <source>
        <strain evidence="3 4">DSM 45486</strain>
    </source>
</reference>
<dbReference type="Proteomes" id="UP000552097">
    <property type="component" value="Unassembled WGS sequence"/>
</dbReference>
<protein>
    <recommendedName>
        <fullName evidence="2">Outer membrane channel protein CpnT-like N-terminal domain-containing protein</fullName>
    </recommendedName>
</protein>
<proteinExistence type="predicted"/>
<evidence type="ECO:0000256" key="1">
    <source>
        <dbReference type="SAM" id="MobiDB-lite"/>
    </source>
</evidence>
<dbReference type="SUPFAM" id="SSF140453">
    <property type="entry name" value="EsxAB dimer-like"/>
    <property type="match status" value="1"/>
</dbReference>
<dbReference type="EMBL" id="JACHMO010000001">
    <property type="protein sequence ID" value="MBB5803112.1"/>
    <property type="molecule type" value="Genomic_DNA"/>
</dbReference>
<comment type="caution">
    <text evidence="3">The sequence shown here is derived from an EMBL/GenBank/DDBJ whole genome shotgun (WGS) entry which is preliminary data.</text>
</comment>
<evidence type="ECO:0000259" key="2">
    <source>
        <dbReference type="Pfam" id="PF25547"/>
    </source>
</evidence>
<dbReference type="InterPro" id="IPR057746">
    <property type="entry name" value="CpnT-like_N"/>
</dbReference>
<evidence type="ECO:0000313" key="4">
    <source>
        <dbReference type="Proteomes" id="UP000552097"/>
    </source>
</evidence>
<evidence type="ECO:0000313" key="3">
    <source>
        <dbReference type="EMBL" id="MBB5803112.1"/>
    </source>
</evidence>
<accession>A0A7W9M0T1</accession>
<keyword evidence="4" id="KW-1185">Reference proteome</keyword>
<feature type="domain" description="Outer membrane channel protein CpnT-like N-terminal" evidence="2">
    <location>
        <begin position="75"/>
        <end position="167"/>
    </location>
</feature>
<dbReference type="RefSeq" id="WP_184920258.1">
    <property type="nucleotide sequence ID" value="NZ_JACHMO010000001.1"/>
</dbReference>
<gene>
    <name evidence="3" type="ORF">F4560_002880</name>
</gene>
<dbReference type="Pfam" id="PF25547">
    <property type="entry name" value="WXG100_2"/>
    <property type="match status" value="1"/>
</dbReference>
<sequence>MTELTTTTPPPTKGLRRADELREIKESVRRNDWADPDSVVVPGGTSALGPAPDPVDALSNTNIPGLLDQLRPLRDAQQWFAGDPAAVTEYADKWQRVADLAREAGTRFDTSVRRHTADWGGEAGVRYRENATTQQDDLDLVVEAAESIVALVTAAGDMAGSSRAQIQESVTHCVNDIITRLPDYYNVLNSGHPAALNHVLADVAAIVDAWA</sequence>
<dbReference type="InterPro" id="IPR038332">
    <property type="entry name" value="PPE_sf"/>
</dbReference>